<dbReference type="EMBL" id="KK088447">
    <property type="protein sequence ID" value="EYE91232.1"/>
    <property type="molecule type" value="Genomic_DNA"/>
</dbReference>
<dbReference type="Pfam" id="PF11720">
    <property type="entry name" value="Inhibitor_I78"/>
    <property type="match status" value="1"/>
</dbReference>
<evidence type="ECO:0000313" key="1">
    <source>
        <dbReference type="EMBL" id="EYE91232.1"/>
    </source>
</evidence>
<dbReference type="Gene3D" id="3.30.10.10">
    <property type="entry name" value="Trypsin Inhibitor V, subunit A"/>
    <property type="match status" value="1"/>
</dbReference>
<dbReference type="OrthoDB" id="10013825at2759"/>
<evidence type="ECO:0008006" key="3">
    <source>
        <dbReference type="Google" id="ProtNLM"/>
    </source>
</evidence>
<dbReference type="PANTHER" id="PTHR39600:SF1">
    <property type="entry name" value="PEPTIDASE INHIBITOR I78 FAMILY PROTEIN"/>
    <property type="match status" value="1"/>
</dbReference>
<dbReference type="PANTHER" id="PTHR39600">
    <property type="entry name" value="PEPTIDASE INHIBITOR I78 FAMILY PROTEIN"/>
    <property type="match status" value="1"/>
</dbReference>
<name>A0A017S2Q6_ASPRC</name>
<dbReference type="STRING" id="1388766.A0A017S2Q6"/>
<reference evidence="2" key="1">
    <citation type="journal article" date="2014" name="Nat. Commun.">
        <title>Genomic adaptations of the halophilic Dead Sea filamentous fungus Eurotium rubrum.</title>
        <authorList>
            <person name="Kis-Papo T."/>
            <person name="Weig A.R."/>
            <person name="Riley R."/>
            <person name="Persoh D."/>
            <person name="Salamov A."/>
            <person name="Sun H."/>
            <person name="Lipzen A."/>
            <person name="Wasser S.P."/>
            <person name="Rambold G."/>
            <person name="Grigoriev I.V."/>
            <person name="Nevo E."/>
        </authorList>
    </citation>
    <scope>NUCLEOTIDE SEQUENCE [LARGE SCALE GENOMIC DNA]</scope>
    <source>
        <strain evidence="2">CBS 135680</strain>
    </source>
</reference>
<dbReference type="HOGENOM" id="CLU_162852_1_0_1"/>
<keyword evidence="2" id="KW-1185">Reference proteome</keyword>
<dbReference type="RefSeq" id="XP_040634922.1">
    <property type="nucleotide sequence ID" value="XM_040785022.1"/>
</dbReference>
<dbReference type="InterPro" id="IPR021719">
    <property type="entry name" value="Prot_inh_I78"/>
</dbReference>
<gene>
    <name evidence="1" type="ORF">EURHEDRAFT_465417</name>
</gene>
<dbReference type="AlphaFoldDB" id="A0A017S2Q6"/>
<protein>
    <recommendedName>
        <fullName evidence="3">Proteinase inhibitor I78</fullName>
    </recommendedName>
</protein>
<accession>A0A017S2Q6</accession>
<organism evidence="1 2">
    <name type="scientific">Aspergillus ruber (strain CBS 135680)</name>
    <dbReference type="NCBI Taxonomy" id="1388766"/>
    <lineage>
        <taxon>Eukaryota</taxon>
        <taxon>Fungi</taxon>
        <taxon>Dikarya</taxon>
        <taxon>Ascomycota</taxon>
        <taxon>Pezizomycotina</taxon>
        <taxon>Eurotiomycetes</taxon>
        <taxon>Eurotiomycetidae</taxon>
        <taxon>Eurotiales</taxon>
        <taxon>Aspergillaceae</taxon>
        <taxon>Aspergillus</taxon>
        <taxon>Aspergillus subgen. Aspergillus</taxon>
    </lineage>
</organism>
<sequence>MPLVIPQVSQGDKGEWLNKLAGKKISENTSDVNTFAKTDLPEEHRIIKPNDPVTMDLRPNRLNIHLDEQGVVHDVGFF</sequence>
<dbReference type="GeneID" id="63700146"/>
<evidence type="ECO:0000313" key="2">
    <source>
        <dbReference type="Proteomes" id="UP000019804"/>
    </source>
</evidence>
<proteinExistence type="predicted"/>
<dbReference type="Proteomes" id="UP000019804">
    <property type="component" value="Unassembled WGS sequence"/>
</dbReference>